<dbReference type="PANTHER" id="PTHR11496">
    <property type="entry name" value="ALCOHOL DEHYDROGENASE"/>
    <property type="match status" value="1"/>
</dbReference>
<evidence type="ECO:0000313" key="6">
    <source>
        <dbReference type="EMBL" id="MCY6369446.1"/>
    </source>
</evidence>
<evidence type="ECO:0000259" key="5">
    <source>
        <dbReference type="Pfam" id="PF25137"/>
    </source>
</evidence>
<accession>A0ABT4CMI8</accession>
<dbReference type="CDD" id="cd08194">
    <property type="entry name" value="Fe-ADH-like"/>
    <property type="match status" value="1"/>
</dbReference>
<dbReference type="InterPro" id="IPR056798">
    <property type="entry name" value="ADH_Fe_C"/>
</dbReference>
<dbReference type="PROSITE" id="PS00913">
    <property type="entry name" value="ADH_IRON_1"/>
    <property type="match status" value="1"/>
</dbReference>
<dbReference type="RefSeq" id="WP_268047814.1">
    <property type="nucleotide sequence ID" value="NZ_JAPQES010000001.1"/>
</dbReference>
<dbReference type="EMBL" id="JAPQES010000001">
    <property type="protein sequence ID" value="MCY6369446.1"/>
    <property type="molecule type" value="Genomic_DNA"/>
</dbReference>
<evidence type="ECO:0000256" key="2">
    <source>
        <dbReference type="ARBA" id="ARBA00023002"/>
    </source>
</evidence>
<dbReference type="InterPro" id="IPR039697">
    <property type="entry name" value="Alcohol_dehydrogenase_Fe"/>
</dbReference>
<feature type="domain" description="Fe-containing alcohol dehydrogenase-like C-terminal" evidence="5">
    <location>
        <begin position="185"/>
        <end position="382"/>
    </location>
</feature>
<proteinExistence type="inferred from homology"/>
<reference evidence="6" key="1">
    <citation type="submission" date="2022-12" db="EMBL/GenBank/DDBJ databases">
        <authorList>
            <person name="Wang J."/>
        </authorList>
    </citation>
    <scope>NUCLEOTIDE SEQUENCE</scope>
    <source>
        <strain evidence="6">HY-42-06</strain>
    </source>
</reference>
<dbReference type="Gene3D" id="3.40.50.1970">
    <property type="match status" value="1"/>
</dbReference>
<dbReference type="PANTHER" id="PTHR11496:SF102">
    <property type="entry name" value="ALCOHOL DEHYDROGENASE 4"/>
    <property type="match status" value="1"/>
</dbReference>
<protein>
    <submittedName>
        <fullName evidence="6">Iron-containing alcohol dehydrogenase</fullName>
    </submittedName>
</protein>
<feature type="domain" description="Alcohol dehydrogenase iron-type/glycerol dehydrogenase GldA" evidence="4">
    <location>
        <begin position="8"/>
        <end position="173"/>
    </location>
</feature>
<dbReference type="SUPFAM" id="SSF56796">
    <property type="entry name" value="Dehydroquinate synthase-like"/>
    <property type="match status" value="1"/>
</dbReference>
<evidence type="ECO:0000256" key="1">
    <source>
        <dbReference type="ARBA" id="ARBA00007358"/>
    </source>
</evidence>
<keyword evidence="7" id="KW-1185">Reference proteome</keyword>
<gene>
    <name evidence="6" type="ORF">OXH55_02135</name>
</gene>
<dbReference type="InterPro" id="IPR018211">
    <property type="entry name" value="ADH_Fe_CS"/>
</dbReference>
<dbReference type="Pfam" id="PF25137">
    <property type="entry name" value="ADH_Fe_C"/>
    <property type="match status" value="1"/>
</dbReference>
<comment type="caution">
    <text evidence="6">The sequence shown here is derived from an EMBL/GenBank/DDBJ whole genome shotgun (WGS) entry which is preliminary data.</text>
</comment>
<keyword evidence="2" id="KW-0560">Oxidoreductase</keyword>
<dbReference type="Proteomes" id="UP001079657">
    <property type="component" value="Unassembled WGS sequence"/>
</dbReference>
<dbReference type="Gene3D" id="1.20.1090.10">
    <property type="entry name" value="Dehydroquinate synthase-like - alpha domain"/>
    <property type="match status" value="1"/>
</dbReference>
<evidence type="ECO:0000259" key="4">
    <source>
        <dbReference type="Pfam" id="PF00465"/>
    </source>
</evidence>
<dbReference type="Pfam" id="PF00465">
    <property type="entry name" value="Fe-ADH"/>
    <property type="match status" value="1"/>
</dbReference>
<dbReference type="InterPro" id="IPR001670">
    <property type="entry name" value="ADH_Fe/GldA"/>
</dbReference>
<organism evidence="6 7">
    <name type="scientific">Clostridium ganghwense</name>
    <dbReference type="NCBI Taxonomy" id="312089"/>
    <lineage>
        <taxon>Bacteria</taxon>
        <taxon>Bacillati</taxon>
        <taxon>Bacillota</taxon>
        <taxon>Clostridia</taxon>
        <taxon>Eubacteriales</taxon>
        <taxon>Clostridiaceae</taxon>
        <taxon>Clostridium</taxon>
    </lineage>
</organism>
<keyword evidence="3" id="KW-0520">NAD</keyword>
<evidence type="ECO:0000256" key="3">
    <source>
        <dbReference type="ARBA" id="ARBA00023027"/>
    </source>
</evidence>
<comment type="similarity">
    <text evidence="1">Belongs to the iron-containing alcohol dehydrogenase family.</text>
</comment>
<name>A0ABT4CMI8_9CLOT</name>
<evidence type="ECO:0000313" key="7">
    <source>
        <dbReference type="Proteomes" id="UP001079657"/>
    </source>
</evidence>
<sequence>MAHKFLIPKNIISGKGAIQEAGTYIKELGTRALIVTDNIMVNIGNVSKVTNVLDNVGVKYEIYSDVNCEPTDTIVERGIELYKNNKCDFLIGIGGGSPIDAMKAIGAMITNPGHITDYMGKVIKNPTPPLVAVPTTAGTGSEATQFTIISDTKNNVKMLLKGPILIPILAVIDAELTMTAPPNVTAATGIDALTHAVESYTSRVAQPLSDTFALSAIKRIFNNLRKAYNDGKDFEARNELALGALEAGIAFNNSSVTLIHGMSRPIGALFHVPHGLANAMLFVECLNFAVEGAPERFANIAKTIGIYKNNMSDIEAAKELVSEIKKICYDINIPNLEEYGIERAEFFENIDKMSEDALASGSPANTIKQPEKQDIANIYKKIWG</sequence>